<dbReference type="PANTHER" id="PTHR43845:SF1">
    <property type="entry name" value="BLR5969 PROTEIN"/>
    <property type="match status" value="1"/>
</dbReference>
<evidence type="ECO:0008006" key="3">
    <source>
        <dbReference type="Google" id="ProtNLM"/>
    </source>
</evidence>
<name>F9W2A2_9ACTN</name>
<organism evidence="1 2">
    <name type="scientific">Gordonia alkanivorans NBRC 16433</name>
    <dbReference type="NCBI Taxonomy" id="1027371"/>
    <lineage>
        <taxon>Bacteria</taxon>
        <taxon>Bacillati</taxon>
        <taxon>Actinomycetota</taxon>
        <taxon>Actinomycetes</taxon>
        <taxon>Mycobacteriales</taxon>
        <taxon>Gordoniaceae</taxon>
        <taxon>Gordonia</taxon>
    </lineage>
</organism>
<reference evidence="1 2" key="1">
    <citation type="submission" date="2011-05" db="EMBL/GenBank/DDBJ databases">
        <title>Whole genome shotgun sequence of Gordonia alkanivorans NBRC 16433.</title>
        <authorList>
            <person name="Hosoyama A."/>
            <person name="Nakamura S."/>
            <person name="Takarada H."/>
            <person name="Tsuchikane K."/>
            <person name="Yamazaki S."/>
            <person name="Fujita N."/>
        </authorList>
    </citation>
    <scope>NUCLEOTIDE SEQUENCE [LARGE SCALE GENOMIC DNA]</scope>
    <source>
        <strain evidence="1 2">NBRC 16433</strain>
    </source>
</reference>
<sequence length="476" mass="51551">MHPLTTSAVGLDHAMAVASDALHRVPAYGTHARECGYTHSGAITPAEFVALPVTTKKGYLRRHEIPQLMWDGDIARADTWSSTSGSTGQPTFFPRDPAAINDAIHFYGQIFDDCFEVGERSVLLVVCFAMGTWIGGTYSHQAGDGLHRRGYRVSVTTPGIDVAAAATNIKELGPQYEKVVVAGYPPLVKDVLDQMADAALAQDISILLAGEGVTEEWRDHLLERIGRSDRPERVCLIYGTAEVGVMGHESPVTVSVRRAARADLALRAELFPQATTLPTFVEVDPARRYAEVDGEGYLLFTIDGALPLIRYRINDKGDVLTGARLRQILVAHGHDGLADRVDPEGCFVVLTGRPDVSTTFYSSNIYPSQLAPAFDSPAVARLVTGRFRADGSPGGDHRPVLRVAVELAAGVHTAPPGLVDDLTVLCQNTLLRTNDEYRALHAQRGADRTAPRVTLHPHGTGLFRVGPKHKYTGEVK</sequence>
<dbReference type="Proteomes" id="UP000003558">
    <property type="component" value="Unassembled WGS sequence"/>
</dbReference>
<protein>
    <recommendedName>
        <fullName evidence="3">Phenylacetate-CoA ligase</fullName>
    </recommendedName>
</protein>
<evidence type="ECO:0000313" key="1">
    <source>
        <dbReference type="EMBL" id="GAA14991.1"/>
    </source>
</evidence>
<accession>F9W2A2</accession>
<dbReference type="eggNOG" id="COG1541">
    <property type="taxonomic scope" value="Bacteria"/>
</dbReference>
<proteinExistence type="predicted"/>
<comment type="caution">
    <text evidence="1">The sequence shown here is derived from an EMBL/GenBank/DDBJ whole genome shotgun (WGS) entry which is preliminary data.</text>
</comment>
<dbReference type="RefSeq" id="WP_006361057.1">
    <property type="nucleotide sequence ID" value="NZ_BACI01000120.1"/>
</dbReference>
<dbReference type="STRING" id="1027371.GOALK_120_00480"/>
<dbReference type="PANTHER" id="PTHR43845">
    <property type="entry name" value="BLR5969 PROTEIN"/>
    <property type="match status" value="1"/>
</dbReference>
<evidence type="ECO:0000313" key="2">
    <source>
        <dbReference type="Proteomes" id="UP000003558"/>
    </source>
</evidence>
<dbReference type="AlphaFoldDB" id="F9W2A2"/>
<dbReference type="InterPro" id="IPR042099">
    <property type="entry name" value="ANL_N_sf"/>
</dbReference>
<dbReference type="Gene3D" id="3.40.50.12780">
    <property type="entry name" value="N-terminal domain of ligase-like"/>
    <property type="match status" value="1"/>
</dbReference>
<gene>
    <name evidence="1" type="ORF">GOALK_120_00480</name>
</gene>
<dbReference type="EMBL" id="BACI01000120">
    <property type="protein sequence ID" value="GAA14991.1"/>
    <property type="molecule type" value="Genomic_DNA"/>
</dbReference>
<dbReference type="SUPFAM" id="SSF56801">
    <property type="entry name" value="Acetyl-CoA synthetase-like"/>
    <property type="match status" value="1"/>
</dbReference>